<comment type="caution">
    <text evidence="1">The sequence shown here is derived from an EMBL/GenBank/DDBJ whole genome shotgun (WGS) entry which is preliminary data.</text>
</comment>
<dbReference type="EMBL" id="WSZM01000243">
    <property type="protein sequence ID" value="KAF4037257.1"/>
    <property type="molecule type" value="Genomic_DNA"/>
</dbReference>
<sequence>MYDVNAFLTYSSDGLARVVELASLTDRQTTRTKRWAVVLMNVHIGGALLTFSKSRPERKQVFVGTPHASRWNCAEKKDLCSWIIPLFDLSLALIERVF</sequence>
<gene>
    <name evidence="1" type="ORF">GN244_ATG10638</name>
</gene>
<accession>A0A833S0N6</accession>
<proteinExistence type="predicted"/>
<evidence type="ECO:0000313" key="1">
    <source>
        <dbReference type="EMBL" id="KAF4037257.1"/>
    </source>
</evidence>
<keyword evidence="2" id="KW-1185">Reference proteome</keyword>
<name>A0A833S0N6_PHYIN</name>
<organism evidence="1 2">
    <name type="scientific">Phytophthora infestans</name>
    <name type="common">Potato late blight agent</name>
    <name type="synonym">Botrytis infestans</name>
    <dbReference type="NCBI Taxonomy" id="4787"/>
    <lineage>
        <taxon>Eukaryota</taxon>
        <taxon>Sar</taxon>
        <taxon>Stramenopiles</taxon>
        <taxon>Oomycota</taxon>
        <taxon>Peronosporomycetes</taxon>
        <taxon>Peronosporales</taxon>
        <taxon>Peronosporaceae</taxon>
        <taxon>Phytophthora</taxon>
    </lineage>
</organism>
<dbReference type="Proteomes" id="UP000602510">
    <property type="component" value="Unassembled WGS sequence"/>
</dbReference>
<dbReference type="AlphaFoldDB" id="A0A833S0N6"/>
<protein>
    <submittedName>
        <fullName evidence="1">Uncharacterized protein</fullName>
    </submittedName>
</protein>
<evidence type="ECO:0000313" key="2">
    <source>
        <dbReference type="Proteomes" id="UP000602510"/>
    </source>
</evidence>
<reference evidence="1" key="1">
    <citation type="submission" date="2020-04" db="EMBL/GenBank/DDBJ databases">
        <title>Hybrid Assembly of Korean Phytophthora infestans isolates.</title>
        <authorList>
            <person name="Prokchorchik M."/>
            <person name="Lee Y."/>
            <person name="Seo J."/>
            <person name="Cho J.-H."/>
            <person name="Park Y.-E."/>
            <person name="Jang D.-C."/>
            <person name="Im J.-S."/>
            <person name="Choi J.-G."/>
            <person name="Park H.-J."/>
            <person name="Lee G.-B."/>
            <person name="Lee Y.-G."/>
            <person name="Hong S.-Y."/>
            <person name="Cho K."/>
            <person name="Sohn K.H."/>
        </authorList>
    </citation>
    <scope>NUCLEOTIDE SEQUENCE</scope>
    <source>
        <strain evidence="1">KR_1_A1</strain>
    </source>
</reference>